<gene>
    <name evidence="1" type="ORF">ERS027659_04883</name>
</gene>
<evidence type="ECO:0000313" key="1">
    <source>
        <dbReference type="EMBL" id="CKT85364.1"/>
    </source>
</evidence>
<accession>A0A655ARB0</accession>
<protein>
    <submittedName>
        <fullName evidence="1">Uncharacterized protein</fullName>
    </submittedName>
</protein>
<reference evidence="1 2" key="1">
    <citation type="submission" date="2015-03" db="EMBL/GenBank/DDBJ databases">
        <authorList>
            <consortium name="Pathogen Informatics"/>
        </authorList>
    </citation>
    <scope>NUCLEOTIDE SEQUENCE [LARGE SCALE GENOMIC DNA]</scope>
    <source>
        <strain evidence="1 2">Bir 185</strain>
    </source>
</reference>
<sequence>MTATNRAVLGSAWNVHRRLIRYAVMVPTMKLMALDRSTCRPATLYSTT</sequence>
<dbReference type="EMBL" id="CNFT01002005">
    <property type="protein sequence ID" value="CKT85364.1"/>
    <property type="molecule type" value="Genomic_DNA"/>
</dbReference>
<proteinExistence type="predicted"/>
<organism evidence="1 2">
    <name type="scientific">Mycobacterium tuberculosis</name>
    <dbReference type="NCBI Taxonomy" id="1773"/>
    <lineage>
        <taxon>Bacteria</taxon>
        <taxon>Bacillati</taxon>
        <taxon>Actinomycetota</taxon>
        <taxon>Actinomycetes</taxon>
        <taxon>Mycobacteriales</taxon>
        <taxon>Mycobacteriaceae</taxon>
        <taxon>Mycobacterium</taxon>
        <taxon>Mycobacterium tuberculosis complex</taxon>
    </lineage>
</organism>
<dbReference type="AlphaFoldDB" id="A0A655ARB0"/>
<dbReference type="Proteomes" id="UP000050164">
    <property type="component" value="Unassembled WGS sequence"/>
</dbReference>
<name>A0A655ARB0_MYCTX</name>
<evidence type="ECO:0000313" key="2">
    <source>
        <dbReference type="Proteomes" id="UP000050164"/>
    </source>
</evidence>